<evidence type="ECO:0000313" key="1">
    <source>
        <dbReference type="EMBL" id="HJG80062.1"/>
    </source>
</evidence>
<dbReference type="AlphaFoldDB" id="A0A921MDK0"/>
<dbReference type="CDD" id="cd00198">
    <property type="entry name" value="vWFA"/>
    <property type="match status" value="1"/>
</dbReference>
<organism evidence="1 2">
    <name type="scientific">Brevibacterium senegalense</name>
    <dbReference type="NCBI Taxonomy" id="1033736"/>
    <lineage>
        <taxon>Bacteria</taxon>
        <taxon>Bacillati</taxon>
        <taxon>Actinomycetota</taxon>
        <taxon>Actinomycetes</taxon>
        <taxon>Micrococcales</taxon>
        <taxon>Brevibacteriaceae</taxon>
        <taxon>Brevibacterium</taxon>
    </lineage>
</organism>
<name>A0A921MDK0_9MICO</name>
<dbReference type="InterPro" id="IPR036465">
    <property type="entry name" value="vWFA_dom_sf"/>
</dbReference>
<proteinExistence type="predicted"/>
<protein>
    <submittedName>
        <fullName evidence="1">VWA domain-containing protein</fullName>
    </submittedName>
</protein>
<dbReference type="Gene3D" id="3.40.50.410">
    <property type="entry name" value="von Willebrand factor, type A domain"/>
    <property type="match status" value="1"/>
</dbReference>
<reference evidence="1" key="1">
    <citation type="journal article" date="2021" name="PeerJ">
        <title>Extensive microbial diversity within the chicken gut microbiome revealed by metagenomics and culture.</title>
        <authorList>
            <person name="Gilroy R."/>
            <person name="Ravi A."/>
            <person name="Getino M."/>
            <person name="Pursley I."/>
            <person name="Horton D.L."/>
            <person name="Alikhan N.F."/>
            <person name="Baker D."/>
            <person name="Gharbi K."/>
            <person name="Hall N."/>
            <person name="Watson M."/>
            <person name="Adriaenssens E.M."/>
            <person name="Foster-Nyarko E."/>
            <person name="Jarju S."/>
            <person name="Secka A."/>
            <person name="Antonio M."/>
            <person name="Oren A."/>
            <person name="Chaudhuri R.R."/>
            <person name="La Ragione R."/>
            <person name="Hildebrand F."/>
            <person name="Pallen M.J."/>
        </authorList>
    </citation>
    <scope>NUCLEOTIDE SEQUENCE</scope>
    <source>
        <strain evidence="1">ChiGjej5B5-7349</strain>
    </source>
</reference>
<reference evidence="1" key="2">
    <citation type="submission" date="2021-09" db="EMBL/GenBank/DDBJ databases">
        <authorList>
            <person name="Gilroy R."/>
        </authorList>
    </citation>
    <scope>NUCLEOTIDE SEQUENCE</scope>
    <source>
        <strain evidence="1">ChiGjej5B5-7349</strain>
    </source>
</reference>
<sequence length="660" mass="72838">MDDVRYGRFAGGPDPLEPPVDLADALASVADDVMAGYGPDQALREYLRRGGERTRGLDDLAGDIQRRRRSLLDRHGMGGTLEEVQRLLDDAVLAERGQLARDITMDETDRALREMQMENLPDSPAAAVSELRDYDWTSQEARESFEQIRDLLGRDLLDARFAGMKQALENATDEDRARVQEMLSDLGDLLEKRERGEDTDEDFARLMDKHGDLLPDGVQSLDELVDELARRSAAASRMLASMTDEQRAELAQLSQQAFGSPQLQEQLDRVDRGLRGLRPELDWSGGETFGGDEPLGLGEGAGVMEDIAELDRLAQQLGQSYPGATLSDLDLAGLEKHLGRDAVADARMLREIEERMRDSGYLRRSPDGDLRLSPAALRRLGKSLLRDAATRLSGRAGQRDARMAGIAGEQTGATRPWEFGDTEPWDVGRTVGNAIMRTAADGGDPRRGVRIRVDDVEVQQTEARTRAAVALLVDVSFSMAMEGWWLPMKRTALALHHLVRTRFRGDDLTLITFGRMARTTDLEGLVGLGAEYEPGTNLHHGLLLAGEFFRKHPTAQPVLLIVTDGEPTAYLTPRGESAFSYPPDSVTIRKTVEELDRVGRMGAQTTIFRLGEDRGLARFVDAMARRVRGTVVAPGQDELGSAVVGEFMRARRRGGDQRAG</sequence>
<evidence type="ECO:0000313" key="2">
    <source>
        <dbReference type="Proteomes" id="UP000784435"/>
    </source>
</evidence>
<dbReference type="Proteomes" id="UP000784435">
    <property type="component" value="Unassembled WGS sequence"/>
</dbReference>
<dbReference type="EMBL" id="DYUK01000143">
    <property type="protein sequence ID" value="HJG80062.1"/>
    <property type="molecule type" value="Genomic_DNA"/>
</dbReference>
<gene>
    <name evidence="1" type="ORF">K8V08_06590</name>
</gene>
<accession>A0A921MDK0</accession>
<comment type="caution">
    <text evidence="1">The sequence shown here is derived from an EMBL/GenBank/DDBJ whole genome shotgun (WGS) entry which is preliminary data.</text>
</comment>
<dbReference type="SUPFAM" id="SSF53300">
    <property type="entry name" value="vWA-like"/>
    <property type="match status" value="1"/>
</dbReference>